<name>A0A378L8Y6_9GAMM</name>
<proteinExistence type="predicted"/>
<evidence type="ECO:0000313" key="4">
    <source>
        <dbReference type="Proteomes" id="UP000255110"/>
    </source>
</evidence>
<organism evidence="2 4">
    <name type="scientific">Legionella steigerwaltii</name>
    <dbReference type="NCBI Taxonomy" id="460"/>
    <lineage>
        <taxon>Bacteria</taxon>
        <taxon>Pseudomonadati</taxon>
        <taxon>Pseudomonadota</taxon>
        <taxon>Gammaproteobacteria</taxon>
        <taxon>Legionellales</taxon>
        <taxon>Legionellaceae</taxon>
        <taxon>Legionella</taxon>
    </lineage>
</organism>
<sequence>MRMKINVENVEIGKTKNSNFSGDVVIFTFGQSVMGVSGQNGSFFWTNSTQAYNDFVGSVEFKSLHPDVLMIYSDSSRTEFSSNKLKPNEIVALLQEKFDSPALDAANLKAKTLDGTF</sequence>
<dbReference type="AlphaFoldDB" id="A0A378L8Y6"/>
<dbReference type="RefSeq" id="WP_133129222.1">
    <property type="nucleotide sequence ID" value="NZ_CAAAIO010000046.1"/>
</dbReference>
<evidence type="ECO:0000313" key="3">
    <source>
        <dbReference type="Proteomes" id="UP000054820"/>
    </source>
</evidence>
<keyword evidence="3" id="KW-1185">Reference proteome</keyword>
<evidence type="ECO:0000313" key="2">
    <source>
        <dbReference type="EMBL" id="STY22800.1"/>
    </source>
</evidence>
<accession>A0A378L8Y6</accession>
<reference evidence="2 4" key="2">
    <citation type="submission" date="2018-06" db="EMBL/GenBank/DDBJ databases">
        <authorList>
            <consortium name="Pathogen Informatics"/>
            <person name="Doyle S."/>
        </authorList>
    </citation>
    <scope>NUCLEOTIDE SEQUENCE [LARGE SCALE GENOMIC DNA]</scope>
    <source>
        <strain evidence="2 4">NCTC11991</strain>
    </source>
</reference>
<dbReference type="EMBL" id="UGOY01000001">
    <property type="protein sequence ID" value="STY22800.1"/>
    <property type="molecule type" value="Genomic_DNA"/>
</dbReference>
<protein>
    <submittedName>
        <fullName evidence="2">Uncharacterized protein</fullName>
    </submittedName>
</protein>
<dbReference type="EMBL" id="LNYZ01000016">
    <property type="protein sequence ID" value="KTD76656.1"/>
    <property type="molecule type" value="Genomic_DNA"/>
</dbReference>
<dbReference type="Proteomes" id="UP000054820">
    <property type="component" value="Unassembled WGS sequence"/>
</dbReference>
<gene>
    <name evidence="1" type="ORF">Lstg_2292</name>
    <name evidence="2" type="ORF">NCTC11991_01400</name>
</gene>
<evidence type="ECO:0000313" key="1">
    <source>
        <dbReference type="EMBL" id="KTD76656.1"/>
    </source>
</evidence>
<dbReference type="Proteomes" id="UP000255110">
    <property type="component" value="Unassembled WGS sequence"/>
</dbReference>
<reference evidence="1 3" key="1">
    <citation type="submission" date="2015-11" db="EMBL/GenBank/DDBJ databases">
        <title>Genomic analysis of 38 Legionella species identifies large and diverse effector repertoires.</title>
        <authorList>
            <person name="Burstein D."/>
            <person name="Amaro F."/>
            <person name="Zusman T."/>
            <person name="Lifshitz Z."/>
            <person name="Cohen O."/>
            <person name="Gilbert J.A."/>
            <person name="Pupko T."/>
            <person name="Shuman H.A."/>
            <person name="Segal G."/>
        </authorList>
    </citation>
    <scope>NUCLEOTIDE SEQUENCE [LARGE SCALE GENOMIC DNA]</scope>
    <source>
        <strain evidence="1 3">SC-18-C9</strain>
    </source>
</reference>
<dbReference type="OrthoDB" id="9911816at2"/>